<comment type="caution">
    <text evidence="7">The sequence shown here is derived from an EMBL/GenBank/DDBJ whole genome shotgun (WGS) entry which is preliminary data.</text>
</comment>
<name>A0A3M5DQM3_PSEAI</name>
<dbReference type="PRINTS" id="PR00039">
    <property type="entry name" value="HTHLYSR"/>
</dbReference>
<reference evidence="7 8" key="1">
    <citation type="submission" date="2018-08" db="EMBL/GenBank/DDBJ databases">
        <title>Recombination of ecologically and evolutionarily significant loci maintains genetic cohesion in the Pseudomonas syringae species complex.</title>
        <authorList>
            <person name="Dillon M."/>
            <person name="Thakur S."/>
            <person name="Almeida R.N.D."/>
            <person name="Weir B.S."/>
            <person name="Guttman D.S."/>
        </authorList>
    </citation>
    <scope>NUCLEOTIDE SEQUENCE [LARGE SCALE GENOMIC DNA]</scope>
    <source>
        <strain evidence="7 8">ICMP 7846</strain>
    </source>
</reference>
<evidence type="ECO:0000256" key="4">
    <source>
        <dbReference type="ARBA" id="ARBA00023163"/>
    </source>
</evidence>
<sequence>MPIDCTWRWASPGSSRCRRRWSSESALAPGGVPRRPPGRGGPPEGRRVGAMLPDHAPSGSFFPQGRDCPARESFRHPVPSPFGERKAENRLARPRRTPHLVPNPPVGYHARTTRRHGRPMNLDNRIKFRHLACFLEVARQRSFAKAADAVAVSQPAISKTLKELEEILGARLFERSKAGAELTEAGVTFLRYAGPCVQALRDGVNTLRGHEAQVETVRVGVLSTVESLVVPEVIRRLHRRHGALVVSVATGPSAYLLAQLKVGELDLVVGRMTDSPDIQGLTFEHLYSESMMLVVRPGHPLLAAPLGDPQRLAEFPLVLPLAGTTIRRHADSLFVQWGIPLAGQRLETLSPTLSRSYVLRSEAIWVAPRDAVRLDVGNGELAELDLGIREPGGSVGLCHNAALPLPLGAQWFSAVLREVAAELH</sequence>
<dbReference type="Pfam" id="PF03466">
    <property type="entry name" value="LysR_substrate"/>
    <property type="match status" value="1"/>
</dbReference>
<evidence type="ECO:0000256" key="2">
    <source>
        <dbReference type="ARBA" id="ARBA00023015"/>
    </source>
</evidence>
<evidence type="ECO:0000313" key="7">
    <source>
        <dbReference type="EMBL" id="RMS51804.1"/>
    </source>
</evidence>
<dbReference type="Gene3D" id="3.40.190.10">
    <property type="entry name" value="Periplasmic binding protein-like II"/>
    <property type="match status" value="2"/>
</dbReference>
<dbReference type="Proteomes" id="UP000270834">
    <property type="component" value="Unassembled WGS sequence"/>
</dbReference>
<evidence type="ECO:0000313" key="8">
    <source>
        <dbReference type="Proteomes" id="UP000270834"/>
    </source>
</evidence>
<dbReference type="GO" id="GO:0005829">
    <property type="term" value="C:cytosol"/>
    <property type="evidence" value="ECO:0007669"/>
    <property type="project" value="TreeGrafter"/>
</dbReference>
<dbReference type="SUPFAM" id="SSF53850">
    <property type="entry name" value="Periplasmic binding protein-like II"/>
    <property type="match status" value="1"/>
</dbReference>
<dbReference type="GO" id="GO:0003700">
    <property type="term" value="F:DNA-binding transcription factor activity"/>
    <property type="evidence" value="ECO:0007669"/>
    <property type="project" value="InterPro"/>
</dbReference>
<dbReference type="PROSITE" id="PS50931">
    <property type="entry name" value="HTH_LYSR"/>
    <property type="match status" value="1"/>
</dbReference>
<dbReference type="FunFam" id="1.10.10.10:FF:000001">
    <property type="entry name" value="LysR family transcriptional regulator"/>
    <property type="match status" value="1"/>
</dbReference>
<accession>A0A3M5DQM3</accession>
<dbReference type="Pfam" id="PF00126">
    <property type="entry name" value="HTH_1"/>
    <property type="match status" value="1"/>
</dbReference>
<organism evidence="7 8">
    <name type="scientific">Pseudomonas aeruginosa</name>
    <dbReference type="NCBI Taxonomy" id="287"/>
    <lineage>
        <taxon>Bacteria</taxon>
        <taxon>Pseudomonadati</taxon>
        <taxon>Pseudomonadota</taxon>
        <taxon>Gammaproteobacteria</taxon>
        <taxon>Pseudomonadales</taxon>
        <taxon>Pseudomonadaceae</taxon>
        <taxon>Pseudomonas</taxon>
    </lineage>
</organism>
<gene>
    <name evidence="7" type="ORF">ALP65_04423</name>
</gene>
<comment type="similarity">
    <text evidence="1">Belongs to the LysR transcriptional regulatory family.</text>
</comment>
<dbReference type="GO" id="GO:0003677">
    <property type="term" value="F:DNA binding"/>
    <property type="evidence" value="ECO:0007669"/>
    <property type="project" value="UniProtKB-KW"/>
</dbReference>
<evidence type="ECO:0000259" key="6">
    <source>
        <dbReference type="PROSITE" id="PS50931"/>
    </source>
</evidence>
<evidence type="ECO:0000256" key="1">
    <source>
        <dbReference type="ARBA" id="ARBA00009437"/>
    </source>
</evidence>
<feature type="region of interest" description="Disordered" evidence="5">
    <location>
        <begin position="12"/>
        <end position="52"/>
    </location>
</feature>
<dbReference type="Gene3D" id="1.10.10.10">
    <property type="entry name" value="Winged helix-like DNA-binding domain superfamily/Winged helix DNA-binding domain"/>
    <property type="match status" value="1"/>
</dbReference>
<dbReference type="GO" id="GO:0045893">
    <property type="term" value="P:positive regulation of DNA-templated transcription"/>
    <property type="evidence" value="ECO:0007669"/>
    <property type="project" value="InterPro"/>
</dbReference>
<dbReference type="EMBL" id="RBSQ01000830">
    <property type="protein sequence ID" value="RMS51804.1"/>
    <property type="molecule type" value="Genomic_DNA"/>
</dbReference>
<dbReference type="PANTHER" id="PTHR30419:SF8">
    <property type="entry name" value="NITROGEN ASSIMILATION TRANSCRIPTIONAL ACTIVATOR-RELATED"/>
    <property type="match status" value="1"/>
</dbReference>
<dbReference type="SUPFAM" id="SSF46785">
    <property type="entry name" value="Winged helix' DNA-binding domain"/>
    <property type="match status" value="1"/>
</dbReference>
<evidence type="ECO:0000256" key="5">
    <source>
        <dbReference type="SAM" id="MobiDB-lite"/>
    </source>
</evidence>
<dbReference type="GO" id="GO:0019619">
    <property type="term" value="P:3,4-dihydroxybenzoate catabolic process"/>
    <property type="evidence" value="ECO:0007669"/>
    <property type="project" value="InterPro"/>
</dbReference>
<protein>
    <recommendedName>
        <fullName evidence="6">HTH lysR-type domain-containing protein</fullName>
    </recommendedName>
</protein>
<dbReference type="InterPro" id="IPR050950">
    <property type="entry name" value="HTH-type_LysR_regulators"/>
</dbReference>
<dbReference type="NCBIfam" id="TIGR02424">
    <property type="entry name" value="TF_pcaQ"/>
    <property type="match status" value="1"/>
</dbReference>
<feature type="compositionally biased region" description="Low complexity" evidence="5">
    <location>
        <begin position="23"/>
        <end position="33"/>
    </location>
</feature>
<dbReference type="InterPro" id="IPR005119">
    <property type="entry name" value="LysR_subst-bd"/>
</dbReference>
<feature type="domain" description="HTH lysR-type" evidence="6">
    <location>
        <begin position="126"/>
        <end position="183"/>
    </location>
</feature>
<evidence type="ECO:0000256" key="3">
    <source>
        <dbReference type="ARBA" id="ARBA00023125"/>
    </source>
</evidence>
<dbReference type="InterPro" id="IPR012787">
    <property type="entry name" value="TF_PcaQ"/>
</dbReference>
<dbReference type="InterPro" id="IPR000847">
    <property type="entry name" value="LysR_HTH_N"/>
</dbReference>
<keyword evidence="4" id="KW-0804">Transcription</keyword>
<dbReference type="InterPro" id="IPR036390">
    <property type="entry name" value="WH_DNA-bd_sf"/>
</dbReference>
<dbReference type="InterPro" id="IPR036388">
    <property type="entry name" value="WH-like_DNA-bd_sf"/>
</dbReference>
<dbReference type="PANTHER" id="PTHR30419">
    <property type="entry name" value="HTH-TYPE TRANSCRIPTIONAL REGULATOR YBHD"/>
    <property type="match status" value="1"/>
</dbReference>
<keyword evidence="3" id="KW-0238">DNA-binding</keyword>
<proteinExistence type="inferred from homology"/>
<dbReference type="AlphaFoldDB" id="A0A3M5DQM3"/>
<keyword evidence="2" id="KW-0805">Transcription regulation</keyword>